<feature type="region of interest" description="Disordered" evidence="9">
    <location>
        <begin position="223"/>
        <end position="260"/>
    </location>
</feature>
<feature type="region of interest" description="Disordered" evidence="9">
    <location>
        <begin position="1450"/>
        <end position="1508"/>
    </location>
</feature>
<evidence type="ECO:0000256" key="5">
    <source>
        <dbReference type="ARBA" id="ARBA00023054"/>
    </source>
</evidence>
<dbReference type="InterPro" id="IPR036961">
    <property type="entry name" value="Kinesin_motor_dom_sf"/>
</dbReference>
<protein>
    <recommendedName>
        <fullName evidence="10">Kinesin motor domain-containing protein</fullName>
    </recommendedName>
</protein>
<dbReference type="PRINTS" id="PR00380">
    <property type="entry name" value="KINESINHEAVY"/>
</dbReference>
<evidence type="ECO:0000256" key="9">
    <source>
        <dbReference type="SAM" id="MobiDB-lite"/>
    </source>
</evidence>
<dbReference type="PANTHER" id="PTHR47969">
    <property type="entry name" value="CHROMOSOME-ASSOCIATED KINESIN KIF4A-RELATED"/>
    <property type="match status" value="1"/>
</dbReference>
<comment type="similarity">
    <text evidence="7">Belongs to the TRAFAC class myosin-kinesin ATPase superfamily. Kinesin family.</text>
</comment>
<feature type="region of interest" description="Disordered" evidence="9">
    <location>
        <begin position="1573"/>
        <end position="1597"/>
    </location>
</feature>
<gene>
    <name evidence="11" type="ORF">Agub_g1240</name>
</gene>
<feature type="coiled-coil region" evidence="8">
    <location>
        <begin position="952"/>
        <end position="979"/>
    </location>
</feature>
<evidence type="ECO:0000259" key="10">
    <source>
        <dbReference type="PROSITE" id="PS50067"/>
    </source>
</evidence>
<feature type="region of interest" description="Disordered" evidence="9">
    <location>
        <begin position="1108"/>
        <end position="1242"/>
    </location>
</feature>
<dbReference type="Proteomes" id="UP001054857">
    <property type="component" value="Unassembled WGS sequence"/>
</dbReference>
<dbReference type="GO" id="GO:0005524">
    <property type="term" value="F:ATP binding"/>
    <property type="evidence" value="ECO:0007669"/>
    <property type="project" value="UniProtKB-UniRule"/>
</dbReference>
<evidence type="ECO:0000313" key="12">
    <source>
        <dbReference type="Proteomes" id="UP001054857"/>
    </source>
</evidence>
<reference evidence="11 12" key="1">
    <citation type="journal article" date="2021" name="Sci. Rep.">
        <title>Genome sequencing of the multicellular alga Astrephomene provides insights into convergent evolution of germ-soma differentiation.</title>
        <authorList>
            <person name="Yamashita S."/>
            <person name="Yamamoto K."/>
            <person name="Matsuzaki R."/>
            <person name="Suzuki S."/>
            <person name="Yamaguchi H."/>
            <person name="Hirooka S."/>
            <person name="Minakuchi Y."/>
            <person name="Miyagishima S."/>
            <person name="Kawachi M."/>
            <person name="Toyoda A."/>
            <person name="Nozaki H."/>
        </authorList>
    </citation>
    <scope>NUCLEOTIDE SEQUENCE [LARGE SCALE GENOMIC DNA]</scope>
    <source>
        <strain evidence="11 12">NIES-4017</strain>
    </source>
</reference>
<feature type="compositionally biased region" description="Low complexity" evidence="9">
    <location>
        <begin position="1116"/>
        <end position="1133"/>
    </location>
</feature>
<dbReference type="InterPro" id="IPR027640">
    <property type="entry name" value="Kinesin-like_fam"/>
</dbReference>
<keyword evidence="12" id="KW-1185">Reference proteome</keyword>
<dbReference type="Gene3D" id="3.40.850.10">
    <property type="entry name" value="Kinesin motor domain"/>
    <property type="match status" value="1"/>
</dbReference>
<evidence type="ECO:0000256" key="8">
    <source>
        <dbReference type="SAM" id="Coils"/>
    </source>
</evidence>
<feature type="compositionally biased region" description="Acidic residues" evidence="9">
    <location>
        <begin position="246"/>
        <end position="260"/>
    </location>
</feature>
<dbReference type="SMART" id="SM00129">
    <property type="entry name" value="KISc"/>
    <property type="match status" value="1"/>
</dbReference>
<feature type="compositionally biased region" description="Polar residues" evidence="9">
    <location>
        <begin position="227"/>
        <end position="236"/>
    </location>
</feature>
<dbReference type="CDD" id="cd01372">
    <property type="entry name" value="KISc_KIF4"/>
    <property type="match status" value="1"/>
</dbReference>
<dbReference type="PROSITE" id="PS00411">
    <property type="entry name" value="KINESIN_MOTOR_1"/>
    <property type="match status" value="1"/>
</dbReference>
<feature type="coiled-coil region" evidence="8">
    <location>
        <begin position="889"/>
        <end position="916"/>
    </location>
</feature>
<comment type="subcellular location">
    <subcellularLocation>
        <location evidence="1">Cytoplasm</location>
    </subcellularLocation>
</comment>
<dbReference type="SUPFAM" id="SSF52540">
    <property type="entry name" value="P-loop containing nucleoside triphosphate hydrolases"/>
    <property type="match status" value="1"/>
</dbReference>
<evidence type="ECO:0000256" key="7">
    <source>
        <dbReference type="PROSITE-ProRule" id="PRU00283"/>
    </source>
</evidence>
<feature type="compositionally biased region" description="Polar residues" evidence="9">
    <location>
        <begin position="1286"/>
        <end position="1312"/>
    </location>
</feature>
<dbReference type="InterPro" id="IPR027417">
    <property type="entry name" value="P-loop_NTPase"/>
</dbReference>
<feature type="region of interest" description="Disordered" evidence="9">
    <location>
        <begin position="546"/>
        <end position="596"/>
    </location>
</feature>
<name>A0AAD3HHK8_9CHLO</name>
<dbReference type="InterPro" id="IPR019821">
    <property type="entry name" value="Kinesin_motor_CS"/>
</dbReference>
<dbReference type="GO" id="GO:0007052">
    <property type="term" value="P:mitotic spindle organization"/>
    <property type="evidence" value="ECO:0007669"/>
    <property type="project" value="TreeGrafter"/>
</dbReference>
<proteinExistence type="inferred from homology"/>
<evidence type="ECO:0000256" key="3">
    <source>
        <dbReference type="ARBA" id="ARBA00022741"/>
    </source>
</evidence>
<evidence type="ECO:0000256" key="2">
    <source>
        <dbReference type="ARBA" id="ARBA00022490"/>
    </source>
</evidence>
<evidence type="ECO:0000256" key="1">
    <source>
        <dbReference type="ARBA" id="ARBA00004496"/>
    </source>
</evidence>
<dbReference type="GO" id="GO:0003777">
    <property type="term" value="F:microtubule motor activity"/>
    <property type="evidence" value="ECO:0007669"/>
    <property type="project" value="InterPro"/>
</dbReference>
<accession>A0AAD3HHK8</accession>
<keyword evidence="5 8" id="KW-0175">Coiled coil</keyword>
<feature type="region of interest" description="Disordered" evidence="9">
    <location>
        <begin position="1272"/>
        <end position="1324"/>
    </location>
</feature>
<sequence length="1597" mass="172305">MADSPQPAEESNVCVAVKIRPLSPTELDDGCRESLFVTPGLPQVSTGQHNFTYDYVFGEGGTFPDSLYVKCVGPLVDGLFRGYNATVFAYGQTGSGKTYTMGSEYKPGGKCRGVIPDTINDIFTRVEAIKDRAVTVRVCFVEIHKEEVKDLLLPSSSGPRPAVTIREMQNGGVALYGAVEKEVRSREEMAEVLEMGTLCRSTGSTNMNNRSSRSHAIFSITLEQRRQVQLPTTPTPNADATGTQGGDEDGEEDEEASGEEGEALEDFLVAKMHLVDLAGSERAKRTKAEGARLREGIHINRGLLALGNVINAIVDNHKHVPYRDSKLTRLLQDSLGGNSRTVMIACVSPADSNFEETLNTLRYADRARHIRNKPVVNRDPVAAQLAVLRNTIAQLKSENMSLKRALTASGNEGAVADALAGHSGGTGLGTSALESVIERLTQEVDAHEAEIFRLNADKEELRRELAAVTDKWHTAQAQCDLLQMNLAACSRHASQGGVGGSEDTPMTPGGGAVPLPSLDIVKGYVARISELETELKSMKSLASHLSYTRRRGHASEHRTPGGMSDTEGHGTSPLRSESHVGGADGEADEDPASDQHPELAAEEEYFMAELAAHTLNQEKMKKEVALLQRQLEAKERKMVELMKNTGSMPALKQHYDRVLAELESQRDTLVAERKALMDKLAAASAASEEERKRLEASYRERIQQYDERLKEVRKKERDYIAMQKLKQRTEEAHRRLSADIQRLKQQKVSMQRQLEANAKNFAAWRQQREKELAQLRKQSRKDRATIQHLEAMQAKQNAVLQRKISDANAARKRIKELQEAVNRRTAAATTAASQQQAAAAAAQQQAFGGNVEIQPNVQAPVLRTDKDRREWLLKELELCNMSCEFRKVIEGELAQRAEASRKLRDLEKRLTLLDQLQPASPVLMAGGASAVMPVSPGLAAAAGALAAGPEAREKLMAKRKELEDKLAYHNAQISDLQAQWERQKAEEESRGGGAMDVRRWAGLRNVVECRELLRTLFRLSVETKSFSNDLTVDLCRCTEEADVLRVQLEGAQKKCAQYRRVAAAMQAAAAGVMSVPHHNGVSAQDETDKQVDAVLEELHVVRINTPAAAKAANTREPAAGEAASGTPAGASTGADGGGDMDIEMEDVEMDDVRSPDRPNDAARALNFLSPVPPNTGRREMSRQEAPGAAPQRYSPEIVGNESEDDEEDKAWPEVPETNVAVRKRRSGAGSGGGNGEISAGGAKPIKVEMSASARAAAEEAHFSSPTLQGFTFSPHFPASGNGGPAASTSPPIRTQSPSQTPSFRRSTSNNNMGPWARSSLVQPTSARQYTTWASSLRSSCTLPVSNAGDIAPGPAGLARSGSSLGSMPRAAHLAVDSGASNKRLQAWISPANNGQGASLTAAAPSDSKVSGALRESMDYRAAMMSGLQHSQSPCIVRQPQHAPITMVSPRASAVTPPQQLMRNSSKSTGTIWSPRSSARASHENMQPGSTPGSGNAMSTAGSGKGTPLANHYKEKAAAARERNTVLRVSMQRNLEHLESPQQPRFAGGLGDATGGRLTFAGATGAVVSSLDSSRAGGVFRDSGAAAAGQKQQKAIWR</sequence>
<dbReference type="Pfam" id="PF25764">
    <property type="entry name" value="KIF21A_4th"/>
    <property type="match status" value="1"/>
</dbReference>
<feature type="compositionally biased region" description="Basic and acidic residues" evidence="9">
    <location>
        <begin position="1150"/>
        <end position="1160"/>
    </location>
</feature>
<organism evidence="11 12">
    <name type="scientific">Astrephomene gubernaculifera</name>
    <dbReference type="NCBI Taxonomy" id="47775"/>
    <lineage>
        <taxon>Eukaryota</taxon>
        <taxon>Viridiplantae</taxon>
        <taxon>Chlorophyta</taxon>
        <taxon>core chlorophytes</taxon>
        <taxon>Chlorophyceae</taxon>
        <taxon>CS clade</taxon>
        <taxon>Chlamydomonadales</taxon>
        <taxon>Astrephomenaceae</taxon>
        <taxon>Astrephomene</taxon>
    </lineage>
</organism>
<dbReference type="GO" id="GO:0008017">
    <property type="term" value="F:microtubule binding"/>
    <property type="evidence" value="ECO:0007669"/>
    <property type="project" value="InterPro"/>
</dbReference>
<dbReference type="Pfam" id="PF00225">
    <property type="entry name" value="Kinesin"/>
    <property type="match status" value="1"/>
</dbReference>
<dbReference type="EMBL" id="BMAR01000001">
    <property type="protein sequence ID" value="GFR40655.1"/>
    <property type="molecule type" value="Genomic_DNA"/>
</dbReference>
<evidence type="ECO:0000256" key="6">
    <source>
        <dbReference type="ARBA" id="ARBA00023175"/>
    </source>
</evidence>
<feature type="region of interest" description="Disordered" evidence="9">
    <location>
        <begin position="493"/>
        <end position="513"/>
    </location>
</feature>
<dbReference type="PANTHER" id="PTHR47969:SF15">
    <property type="entry name" value="CHROMOSOME-ASSOCIATED KINESIN KIF4A-RELATED"/>
    <property type="match status" value="1"/>
</dbReference>
<dbReference type="GO" id="GO:0005737">
    <property type="term" value="C:cytoplasm"/>
    <property type="evidence" value="ECO:0007669"/>
    <property type="project" value="UniProtKB-SubCell"/>
</dbReference>
<feature type="binding site" evidence="7">
    <location>
        <begin position="91"/>
        <end position="98"/>
    </location>
    <ligand>
        <name>ATP</name>
        <dbReference type="ChEBI" id="CHEBI:30616"/>
    </ligand>
</feature>
<feature type="compositionally biased region" description="Low complexity" evidence="9">
    <location>
        <begin position="1583"/>
        <end position="1597"/>
    </location>
</feature>
<dbReference type="GO" id="GO:0007018">
    <property type="term" value="P:microtubule-based movement"/>
    <property type="evidence" value="ECO:0007669"/>
    <property type="project" value="InterPro"/>
</dbReference>
<dbReference type="GO" id="GO:0005875">
    <property type="term" value="C:microtubule associated complex"/>
    <property type="evidence" value="ECO:0007669"/>
    <property type="project" value="TreeGrafter"/>
</dbReference>
<feature type="compositionally biased region" description="Acidic residues" evidence="9">
    <location>
        <begin position="1138"/>
        <end position="1149"/>
    </location>
</feature>
<feature type="domain" description="Kinesin motor" evidence="10">
    <location>
        <begin position="12"/>
        <end position="370"/>
    </location>
</feature>
<keyword evidence="2" id="KW-0963">Cytoplasm</keyword>
<evidence type="ECO:0000313" key="11">
    <source>
        <dbReference type="EMBL" id="GFR40655.1"/>
    </source>
</evidence>
<evidence type="ECO:0000256" key="4">
    <source>
        <dbReference type="ARBA" id="ARBA00022840"/>
    </source>
</evidence>
<dbReference type="PROSITE" id="PS50067">
    <property type="entry name" value="KINESIN_MOTOR_2"/>
    <property type="match status" value="1"/>
</dbReference>
<comment type="caution">
    <text evidence="11">The sequence shown here is derived from an EMBL/GenBank/DDBJ whole genome shotgun (WGS) entry which is preliminary data.</text>
</comment>
<dbReference type="GO" id="GO:0051231">
    <property type="term" value="P:spindle elongation"/>
    <property type="evidence" value="ECO:0007669"/>
    <property type="project" value="TreeGrafter"/>
</dbReference>
<dbReference type="InterPro" id="IPR001752">
    <property type="entry name" value="Kinesin_motor_dom"/>
</dbReference>
<keyword evidence="3 7" id="KW-0547">Nucleotide-binding</keyword>
<feature type="coiled-coil region" evidence="8">
    <location>
        <begin position="610"/>
        <end position="827"/>
    </location>
</feature>
<keyword evidence="4 7" id="KW-0067">ATP-binding</keyword>
<feature type="compositionally biased region" description="Polar residues" evidence="9">
    <location>
        <begin position="1455"/>
        <end position="1501"/>
    </location>
</feature>
<feature type="coiled-coil region" evidence="8">
    <location>
        <begin position="430"/>
        <end position="478"/>
    </location>
</feature>
<keyword evidence="6 7" id="KW-0505">Motor protein</keyword>